<accession>A0A1G1XQD3</accession>
<organism evidence="2 3">
    <name type="scientific">Candidatus Buchananbacteria bacterium RBG_13_39_9</name>
    <dbReference type="NCBI Taxonomy" id="1797531"/>
    <lineage>
        <taxon>Bacteria</taxon>
        <taxon>Candidatus Buchananiibacteriota</taxon>
    </lineage>
</organism>
<proteinExistence type="predicted"/>
<gene>
    <name evidence="2" type="ORF">A2Y67_01700</name>
</gene>
<name>A0A1G1XQD3_9BACT</name>
<dbReference type="EMBL" id="MHIA01000016">
    <property type="protein sequence ID" value="OGY42212.1"/>
    <property type="molecule type" value="Genomic_DNA"/>
</dbReference>
<reference evidence="2 3" key="1">
    <citation type="journal article" date="2016" name="Nat. Commun.">
        <title>Thousands of microbial genomes shed light on interconnected biogeochemical processes in an aquifer system.</title>
        <authorList>
            <person name="Anantharaman K."/>
            <person name="Brown C.T."/>
            <person name="Hug L.A."/>
            <person name="Sharon I."/>
            <person name="Castelle C.J."/>
            <person name="Probst A.J."/>
            <person name="Thomas B.C."/>
            <person name="Singh A."/>
            <person name="Wilkins M.J."/>
            <person name="Karaoz U."/>
            <person name="Brodie E.L."/>
            <person name="Williams K.H."/>
            <person name="Hubbard S.S."/>
            <person name="Banfield J.F."/>
        </authorList>
    </citation>
    <scope>NUCLEOTIDE SEQUENCE [LARGE SCALE GENOMIC DNA]</scope>
</reference>
<feature type="transmembrane region" description="Helical" evidence="1">
    <location>
        <begin position="47"/>
        <end position="76"/>
    </location>
</feature>
<keyword evidence="1" id="KW-1133">Transmembrane helix</keyword>
<sequence length="145" mass="16117">MNYFRIIFGGVIGAIVAGPILLIYHFYSGTYSYVLDGVVKNLGGKSYIYSSLYLIMLFIVLSFVTSIVFCLIYAGFEYKVQNKNASSLLLLLFSGIYLFLAAVPVDLVGRSKIETDFNLALIIGALVLFLALGFILNYFSFRGKK</sequence>
<dbReference type="Proteomes" id="UP000176260">
    <property type="component" value="Unassembled WGS sequence"/>
</dbReference>
<keyword evidence="1" id="KW-0812">Transmembrane</keyword>
<evidence type="ECO:0000313" key="2">
    <source>
        <dbReference type="EMBL" id="OGY42212.1"/>
    </source>
</evidence>
<evidence type="ECO:0000256" key="1">
    <source>
        <dbReference type="SAM" id="Phobius"/>
    </source>
</evidence>
<feature type="transmembrane region" description="Helical" evidence="1">
    <location>
        <begin position="88"/>
        <end position="105"/>
    </location>
</feature>
<feature type="transmembrane region" description="Helical" evidence="1">
    <location>
        <begin position="7"/>
        <end position="27"/>
    </location>
</feature>
<comment type="caution">
    <text evidence="2">The sequence shown here is derived from an EMBL/GenBank/DDBJ whole genome shotgun (WGS) entry which is preliminary data.</text>
</comment>
<protein>
    <submittedName>
        <fullName evidence="2">Uncharacterized protein</fullName>
    </submittedName>
</protein>
<evidence type="ECO:0000313" key="3">
    <source>
        <dbReference type="Proteomes" id="UP000176260"/>
    </source>
</evidence>
<dbReference type="AlphaFoldDB" id="A0A1G1XQD3"/>
<keyword evidence="1" id="KW-0472">Membrane</keyword>
<feature type="transmembrane region" description="Helical" evidence="1">
    <location>
        <begin position="117"/>
        <end position="139"/>
    </location>
</feature>